<reference evidence="2" key="1">
    <citation type="submission" date="2020-10" db="EMBL/GenBank/DDBJ databases">
        <authorList>
            <person name="Gilroy R."/>
        </authorList>
    </citation>
    <scope>NUCLEOTIDE SEQUENCE</scope>
    <source>
        <strain evidence="2">13766</strain>
    </source>
</reference>
<evidence type="ECO:0000313" key="2">
    <source>
        <dbReference type="EMBL" id="HIS92181.1"/>
    </source>
</evidence>
<evidence type="ECO:0000313" key="3">
    <source>
        <dbReference type="Proteomes" id="UP000824140"/>
    </source>
</evidence>
<organism evidence="2 3">
    <name type="scientific">Candidatus Alectryocaccomicrobium excrementavium</name>
    <dbReference type="NCBI Taxonomy" id="2840668"/>
    <lineage>
        <taxon>Bacteria</taxon>
        <taxon>Bacillati</taxon>
        <taxon>Bacillota</taxon>
        <taxon>Clostridia</taxon>
        <taxon>Candidatus Alectryocaccomicrobium</taxon>
    </lineage>
</organism>
<gene>
    <name evidence="2" type="ORF">IAA84_04105</name>
</gene>
<feature type="non-terminal residue" evidence="2">
    <location>
        <position position="50"/>
    </location>
</feature>
<keyword evidence="1" id="KW-0732">Signal</keyword>
<comment type="caution">
    <text evidence="2">The sequence shown here is derived from an EMBL/GenBank/DDBJ whole genome shotgun (WGS) entry which is preliminary data.</text>
</comment>
<proteinExistence type="predicted"/>
<accession>A0A9D1FYY2</accession>
<feature type="chain" id="PRO_5039116634" evidence="1">
    <location>
        <begin position="23"/>
        <end position="50"/>
    </location>
</feature>
<evidence type="ECO:0000256" key="1">
    <source>
        <dbReference type="SAM" id="SignalP"/>
    </source>
</evidence>
<protein>
    <submittedName>
        <fullName evidence="2">Uncharacterized protein</fullName>
    </submittedName>
</protein>
<reference evidence="2" key="2">
    <citation type="journal article" date="2021" name="PeerJ">
        <title>Extensive microbial diversity within the chicken gut microbiome revealed by metagenomics and culture.</title>
        <authorList>
            <person name="Gilroy R."/>
            <person name="Ravi A."/>
            <person name="Getino M."/>
            <person name="Pursley I."/>
            <person name="Horton D.L."/>
            <person name="Alikhan N.F."/>
            <person name="Baker D."/>
            <person name="Gharbi K."/>
            <person name="Hall N."/>
            <person name="Watson M."/>
            <person name="Adriaenssens E.M."/>
            <person name="Foster-Nyarko E."/>
            <person name="Jarju S."/>
            <person name="Secka A."/>
            <person name="Antonio M."/>
            <person name="Oren A."/>
            <person name="Chaudhuri R.R."/>
            <person name="La Ragione R."/>
            <person name="Hildebrand F."/>
            <person name="Pallen M.J."/>
        </authorList>
    </citation>
    <scope>NUCLEOTIDE SEQUENCE</scope>
    <source>
        <strain evidence="2">13766</strain>
    </source>
</reference>
<sequence>MKKTFAWILALCLLAMGIPAMAASSAQPLFTVPEDAMDSLIGFAYDQQQG</sequence>
<dbReference type="AlphaFoldDB" id="A0A9D1FYY2"/>
<name>A0A9D1FYY2_9FIRM</name>
<dbReference type="Proteomes" id="UP000824140">
    <property type="component" value="Unassembled WGS sequence"/>
</dbReference>
<dbReference type="EMBL" id="DVJN01000084">
    <property type="protein sequence ID" value="HIS92181.1"/>
    <property type="molecule type" value="Genomic_DNA"/>
</dbReference>
<feature type="signal peptide" evidence="1">
    <location>
        <begin position="1"/>
        <end position="22"/>
    </location>
</feature>